<dbReference type="Proteomes" id="UP000546162">
    <property type="component" value="Unassembled WGS sequence"/>
</dbReference>
<dbReference type="InterPro" id="IPR049249">
    <property type="entry name" value="DUF6882"/>
</dbReference>
<comment type="caution">
    <text evidence="1">The sequence shown here is derived from an EMBL/GenBank/DDBJ whole genome shotgun (WGS) entry which is preliminary data.</text>
</comment>
<protein>
    <submittedName>
        <fullName evidence="1">Uncharacterized protein</fullName>
    </submittedName>
</protein>
<reference evidence="1 2" key="1">
    <citation type="submission" date="2020-08" db="EMBL/GenBank/DDBJ databases">
        <title>Sequencing the genomes of 1000 actinobacteria strains.</title>
        <authorList>
            <person name="Klenk H.-P."/>
        </authorList>
    </citation>
    <scope>NUCLEOTIDE SEQUENCE [LARGE SCALE GENOMIC DNA]</scope>
    <source>
        <strain evidence="1 2">DSM 45809</strain>
    </source>
</reference>
<accession>A0A7W7H7C9</accession>
<organism evidence="1 2">
    <name type="scientific">Actinoplanes octamycinicus</name>
    <dbReference type="NCBI Taxonomy" id="135948"/>
    <lineage>
        <taxon>Bacteria</taxon>
        <taxon>Bacillati</taxon>
        <taxon>Actinomycetota</taxon>
        <taxon>Actinomycetes</taxon>
        <taxon>Micromonosporales</taxon>
        <taxon>Micromonosporaceae</taxon>
        <taxon>Actinoplanes</taxon>
    </lineage>
</organism>
<evidence type="ECO:0000313" key="2">
    <source>
        <dbReference type="Proteomes" id="UP000546162"/>
    </source>
</evidence>
<name>A0A7W7H7C9_9ACTN</name>
<dbReference type="EMBL" id="JACHNB010000001">
    <property type="protein sequence ID" value="MBB4744997.1"/>
    <property type="molecule type" value="Genomic_DNA"/>
</dbReference>
<evidence type="ECO:0000313" key="1">
    <source>
        <dbReference type="EMBL" id="MBB4744997.1"/>
    </source>
</evidence>
<dbReference type="Pfam" id="PF21813">
    <property type="entry name" value="DUF6882"/>
    <property type="match status" value="1"/>
</dbReference>
<proteinExistence type="predicted"/>
<keyword evidence="2" id="KW-1185">Reference proteome</keyword>
<dbReference type="RefSeq" id="WP_185045231.1">
    <property type="nucleotide sequence ID" value="NZ_BAABFG010000005.1"/>
</dbReference>
<dbReference type="AlphaFoldDB" id="A0A7W7H7C9"/>
<sequence length="215" mass="23749">MFSDLLTQYVATAHARQLALADLIGERDWQLDLTAGQVTFGDDLSFPIQLLGTESHLDGTWLWAWANEQSGLPRQLLALSSWMREFGVRQGVTELTDATFPLDRADGHRLALVASGLTGRCYYRGPYDGGAVFFHLEGVPDQPVAPERAFTVVNQVLMGYPVEHRAMVTAFLSQQGWRVASEDGLVTGVHPSGSEMRVEFDGQGRISNLTGQLRR</sequence>
<gene>
    <name evidence="1" type="ORF">BJY16_008456</name>
</gene>